<keyword evidence="1" id="KW-0812">Transmembrane</keyword>
<accession>A0A9D1N3D1</accession>
<protein>
    <submittedName>
        <fullName evidence="2">Uncharacterized protein</fullName>
    </submittedName>
</protein>
<organism evidence="2 3">
    <name type="scientific">Candidatus Aphodomorpha intestinavium</name>
    <dbReference type="NCBI Taxonomy" id="2840672"/>
    <lineage>
        <taxon>Bacteria</taxon>
        <taxon>Bacillati</taxon>
        <taxon>Bacillota</taxon>
        <taxon>Clostridia</taxon>
        <taxon>Eubacteriales</taxon>
        <taxon>Candidatus Aphodomorpha</taxon>
    </lineage>
</organism>
<gene>
    <name evidence="2" type="ORF">IAD24_04915</name>
</gene>
<evidence type="ECO:0000313" key="2">
    <source>
        <dbReference type="EMBL" id="HIU94483.1"/>
    </source>
</evidence>
<reference evidence="2" key="1">
    <citation type="submission" date="2020-10" db="EMBL/GenBank/DDBJ databases">
        <authorList>
            <person name="Gilroy R."/>
        </authorList>
    </citation>
    <scope>NUCLEOTIDE SEQUENCE</scope>
    <source>
        <strain evidence="2">ChiGjej2B2-16831</strain>
    </source>
</reference>
<feature type="transmembrane region" description="Helical" evidence="1">
    <location>
        <begin position="28"/>
        <end position="53"/>
    </location>
</feature>
<dbReference type="Proteomes" id="UP000824128">
    <property type="component" value="Unassembled WGS sequence"/>
</dbReference>
<reference evidence="2" key="2">
    <citation type="journal article" date="2021" name="PeerJ">
        <title>Extensive microbial diversity within the chicken gut microbiome revealed by metagenomics and culture.</title>
        <authorList>
            <person name="Gilroy R."/>
            <person name="Ravi A."/>
            <person name="Getino M."/>
            <person name="Pursley I."/>
            <person name="Horton D.L."/>
            <person name="Alikhan N.F."/>
            <person name="Baker D."/>
            <person name="Gharbi K."/>
            <person name="Hall N."/>
            <person name="Watson M."/>
            <person name="Adriaenssens E.M."/>
            <person name="Foster-Nyarko E."/>
            <person name="Jarju S."/>
            <person name="Secka A."/>
            <person name="Antonio M."/>
            <person name="Oren A."/>
            <person name="Chaudhuri R.R."/>
            <person name="La Ragione R."/>
            <person name="Hildebrand F."/>
            <person name="Pallen M.J."/>
        </authorList>
    </citation>
    <scope>NUCLEOTIDE SEQUENCE</scope>
    <source>
        <strain evidence="2">ChiGjej2B2-16831</strain>
    </source>
</reference>
<keyword evidence="1" id="KW-1133">Transmembrane helix</keyword>
<evidence type="ECO:0000313" key="3">
    <source>
        <dbReference type="Proteomes" id="UP000824128"/>
    </source>
</evidence>
<dbReference type="AlphaFoldDB" id="A0A9D1N3D1"/>
<dbReference type="EMBL" id="DVNZ01000152">
    <property type="protein sequence ID" value="HIU94483.1"/>
    <property type="molecule type" value="Genomic_DNA"/>
</dbReference>
<comment type="caution">
    <text evidence="2">The sequence shown here is derived from an EMBL/GenBank/DDBJ whole genome shotgun (WGS) entry which is preliminary data.</text>
</comment>
<evidence type="ECO:0000256" key="1">
    <source>
        <dbReference type="SAM" id="Phobius"/>
    </source>
</evidence>
<sequence length="83" mass="9690">MTCPSCGSEDVRVQVVTIHQLRNRHHSVLYWVLVGWWLQPLLWICFSIPMLMIRLFAPRDKKLVAVHSSMAVCQQCGQVWKVK</sequence>
<keyword evidence="1" id="KW-0472">Membrane</keyword>
<proteinExistence type="predicted"/>
<name>A0A9D1N3D1_9FIRM</name>